<feature type="transmembrane region" description="Helical" evidence="1">
    <location>
        <begin position="200"/>
        <end position="219"/>
    </location>
</feature>
<protein>
    <submittedName>
        <fullName evidence="2">Uncharacterized protein</fullName>
    </submittedName>
</protein>
<keyword evidence="1" id="KW-0472">Membrane</keyword>
<comment type="caution">
    <text evidence="2">The sequence shown here is derived from an EMBL/GenBank/DDBJ whole genome shotgun (WGS) entry which is preliminary data.</text>
</comment>
<feature type="transmembrane region" description="Helical" evidence="1">
    <location>
        <begin position="143"/>
        <end position="161"/>
    </location>
</feature>
<feature type="transmembrane region" description="Helical" evidence="1">
    <location>
        <begin position="20"/>
        <end position="43"/>
    </location>
</feature>
<name>A0ABQ0H5P2_9HYPH</name>
<dbReference type="Proteomes" id="UP001628091">
    <property type="component" value="Unassembled WGS sequence"/>
</dbReference>
<dbReference type="EMBL" id="BAAFZP010000002">
    <property type="protein sequence ID" value="GAB1584239.1"/>
    <property type="molecule type" value="Genomic_DNA"/>
</dbReference>
<keyword evidence="1" id="KW-1133">Transmembrane helix</keyword>
<evidence type="ECO:0000313" key="2">
    <source>
        <dbReference type="EMBL" id="GAB1584239.1"/>
    </source>
</evidence>
<proteinExistence type="predicted"/>
<accession>A0ABQ0H5P2</accession>
<dbReference type="RefSeq" id="WP_407866680.1">
    <property type="nucleotide sequence ID" value="NZ_BAAFZP010000002.1"/>
</dbReference>
<gene>
    <name evidence="2" type="ORF">PPNSA23_41820</name>
</gene>
<organism evidence="2 3">
    <name type="scientific">Phyllobacterium phragmitis</name>
    <dbReference type="NCBI Taxonomy" id="2670329"/>
    <lineage>
        <taxon>Bacteria</taxon>
        <taxon>Pseudomonadati</taxon>
        <taxon>Pseudomonadota</taxon>
        <taxon>Alphaproteobacteria</taxon>
        <taxon>Hyphomicrobiales</taxon>
        <taxon>Phyllobacteriaceae</taxon>
        <taxon>Phyllobacterium</taxon>
    </lineage>
</organism>
<reference evidence="2 3" key="1">
    <citation type="submission" date="2024-10" db="EMBL/GenBank/DDBJ databases">
        <title>Isolation, draft genome sequencing and identification of Phyllobacterium sp. NSA23, isolated from leaf soil.</title>
        <authorList>
            <person name="Akita H."/>
        </authorList>
    </citation>
    <scope>NUCLEOTIDE SEQUENCE [LARGE SCALE GENOMIC DNA]</scope>
    <source>
        <strain evidence="2 3">NSA23</strain>
    </source>
</reference>
<evidence type="ECO:0000256" key="1">
    <source>
        <dbReference type="SAM" id="Phobius"/>
    </source>
</evidence>
<keyword evidence="1" id="KW-0812">Transmembrane</keyword>
<feature type="transmembrane region" description="Helical" evidence="1">
    <location>
        <begin position="50"/>
        <end position="67"/>
    </location>
</feature>
<feature type="transmembrane region" description="Helical" evidence="1">
    <location>
        <begin position="167"/>
        <end position="188"/>
    </location>
</feature>
<sequence>MLVRANHDYEQTIKARAPWRWLLGLWLALFQTTPSHVAACILLYISSQGLLLIALLLPWKVLIVLNSQTFPRTLPAFLMRYETRELVVILCVSALAAFMLHLLCEVGIGYVCGRGARSVLDRHQKTGLFNSHRQQAVLLYRRLLRSLAATVCCAVIALWLLSGYPFLLFALASYLCLGLAIVCFWRALAVPPKYRVASELLGKAWWGGGFLYMVGWVIADYWRGALPGLTTAFVSLLLIRQILVFLTQVFQNLTVLEDQRGKIDALFLPETPWLPRAHSPDGFQNMLDPVKRELWVRDLLSTYAGRAVERLEIHCRTAEAGRVIYMTTCCTVDDTESAYLLKLYHQSHETFAQHEREILQIAPCSWPAPRLLGDHLIEQHTCLVFEWNAAKRWLEMPERTSALLSLRERLLTCVLPEALMARYDRSHPRLSHRLLNVDWALLASLTSSVPARERCDTLRAHWPSLMDELDRLPRQLVLSGLKGRMMGAEGAELPTICNWTRWRWEPVGAGWPKESSPEQLQNVLQCARHTRNDLHNIDAEHAHRAALLFEFEQCLSGGNFTAALSLIDPICKSAGLLSTREHITTAVHPTPKYA</sequence>
<feature type="transmembrane region" description="Helical" evidence="1">
    <location>
        <begin position="87"/>
        <end position="112"/>
    </location>
</feature>
<evidence type="ECO:0000313" key="3">
    <source>
        <dbReference type="Proteomes" id="UP001628091"/>
    </source>
</evidence>
<keyword evidence="3" id="KW-1185">Reference proteome</keyword>